<name>A0A1I6RZ18_9FLAO</name>
<keyword evidence="3" id="KW-1185">Reference proteome</keyword>
<feature type="transmembrane region" description="Helical" evidence="1">
    <location>
        <begin position="158"/>
        <end position="179"/>
    </location>
</feature>
<feature type="transmembrane region" description="Helical" evidence="1">
    <location>
        <begin position="86"/>
        <end position="103"/>
    </location>
</feature>
<evidence type="ECO:0000313" key="3">
    <source>
        <dbReference type="Proteomes" id="UP000199312"/>
    </source>
</evidence>
<feature type="transmembrane region" description="Helical" evidence="1">
    <location>
        <begin position="115"/>
        <end position="138"/>
    </location>
</feature>
<accession>A0A1I6RZ18</accession>
<sequence>MIKKINNYVSRKNTFKRVFFLFLATNVIYGIIIFVTIPKVMKYSDGMKILDMLPMGYNAEYVKNLFVTLGENGRHTYLFEQIPFDMIYPGLFGLTYSLIIFYLSKKINFDNLSIYKIALLPMFAGIFDYLENIGVIFLLTKFPDLNEKVVGTSSLFSLGKSLFTTLTFLTIITLLFLMVSKKIKMNKK</sequence>
<evidence type="ECO:0000313" key="2">
    <source>
        <dbReference type="EMBL" id="SFS69941.1"/>
    </source>
</evidence>
<organism evidence="2 3">
    <name type="scientific">Lutibacter maritimus</name>
    <dbReference type="NCBI Taxonomy" id="593133"/>
    <lineage>
        <taxon>Bacteria</taxon>
        <taxon>Pseudomonadati</taxon>
        <taxon>Bacteroidota</taxon>
        <taxon>Flavobacteriia</taxon>
        <taxon>Flavobacteriales</taxon>
        <taxon>Flavobacteriaceae</taxon>
        <taxon>Lutibacter</taxon>
    </lineage>
</organism>
<keyword evidence="1" id="KW-1133">Transmembrane helix</keyword>
<dbReference type="EMBL" id="FOZP01000007">
    <property type="protein sequence ID" value="SFS69941.1"/>
    <property type="molecule type" value="Genomic_DNA"/>
</dbReference>
<reference evidence="3" key="1">
    <citation type="submission" date="2016-10" db="EMBL/GenBank/DDBJ databases">
        <authorList>
            <person name="Varghese N."/>
            <person name="Submissions S."/>
        </authorList>
    </citation>
    <scope>NUCLEOTIDE SEQUENCE [LARGE SCALE GENOMIC DNA]</scope>
    <source>
        <strain evidence="3">DSM 24450</strain>
    </source>
</reference>
<dbReference type="STRING" id="593133.SAMN04488006_2667"/>
<protein>
    <submittedName>
        <fullName evidence="2">Uncharacterized protein</fullName>
    </submittedName>
</protein>
<keyword evidence="1" id="KW-0812">Transmembrane</keyword>
<keyword evidence="1" id="KW-0472">Membrane</keyword>
<proteinExistence type="predicted"/>
<dbReference type="Proteomes" id="UP000199312">
    <property type="component" value="Unassembled WGS sequence"/>
</dbReference>
<gene>
    <name evidence="2" type="ORF">SAMN04488006_2667</name>
</gene>
<dbReference type="AlphaFoldDB" id="A0A1I6RZ18"/>
<feature type="transmembrane region" description="Helical" evidence="1">
    <location>
        <begin position="18"/>
        <end position="37"/>
    </location>
</feature>
<evidence type="ECO:0000256" key="1">
    <source>
        <dbReference type="SAM" id="Phobius"/>
    </source>
</evidence>